<dbReference type="RefSeq" id="WP_152591011.1">
    <property type="nucleotide sequence ID" value="NZ_CP045227.1"/>
</dbReference>
<dbReference type="Gene3D" id="1.10.10.10">
    <property type="entry name" value="Winged helix-like DNA-binding domain superfamily/Winged helix DNA-binding domain"/>
    <property type="match status" value="1"/>
</dbReference>
<evidence type="ECO:0000256" key="5">
    <source>
        <dbReference type="ARBA" id="ARBA00023163"/>
    </source>
</evidence>
<keyword evidence="12" id="KW-1185">Reference proteome</keyword>
<gene>
    <name evidence="10" type="ORF">GXM_07201</name>
    <name evidence="11" type="ORF">GXM_09039</name>
</gene>
<dbReference type="PANTHER" id="PTHR48111:SF15">
    <property type="entry name" value="OMPR SUBFAMILY"/>
    <property type="match status" value="1"/>
</dbReference>
<dbReference type="KEGG" id="nsh:GXM_09039"/>
<keyword evidence="2" id="KW-0902">Two-component regulatory system</keyword>
<dbReference type="PROSITE" id="PS50110">
    <property type="entry name" value="RESPONSE_REGULATORY"/>
    <property type="match status" value="1"/>
</dbReference>
<dbReference type="GO" id="GO:0032993">
    <property type="term" value="C:protein-DNA complex"/>
    <property type="evidence" value="ECO:0007669"/>
    <property type="project" value="TreeGrafter"/>
</dbReference>
<keyword evidence="1 6" id="KW-0597">Phosphoprotein</keyword>
<dbReference type="EMBL" id="CP045227">
    <property type="protein sequence ID" value="QFS51545.1"/>
    <property type="molecule type" value="Genomic_DNA"/>
</dbReference>
<feature type="modified residue" description="4-aspartylphosphate" evidence="6">
    <location>
        <position position="51"/>
    </location>
</feature>
<dbReference type="PROSITE" id="PS51755">
    <property type="entry name" value="OMPR_PHOB"/>
    <property type="match status" value="1"/>
</dbReference>
<dbReference type="InterPro" id="IPR039420">
    <property type="entry name" value="WalR-like"/>
</dbReference>
<dbReference type="SUPFAM" id="SSF46894">
    <property type="entry name" value="C-terminal effector domain of the bipartite response regulators"/>
    <property type="match status" value="1"/>
</dbReference>
<dbReference type="GO" id="GO:0000156">
    <property type="term" value="F:phosphorelay response regulator activity"/>
    <property type="evidence" value="ECO:0007669"/>
    <property type="project" value="TreeGrafter"/>
</dbReference>
<name>A0A5P8WFD9_9NOSO</name>
<evidence type="ECO:0000259" key="8">
    <source>
        <dbReference type="PROSITE" id="PS50110"/>
    </source>
</evidence>
<dbReference type="Pfam" id="PF00072">
    <property type="entry name" value="Response_reg"/>
    <property type="match status" value="1"/>
</dbReference>
<accession>A0A5P8WFD9</accession>
<dbReference type="GO" id="GO:0006355">
    <property type="term" value="P:regulation of DNA-templated transcription"/>
    <property type="evidence" value="ECO:0007669"/>
    <property type="project" value="InterPro"/>
</dbReference>
<feature type="domain" description="OmpR/PhoB-type" evidence="9">
    <location>
        <begin position="124"/>
        <end position="223"/>
    </location>
</feature>
<feature type="domain" description="Response regulatory" evidence="8">
    <location>
        <begin position="2"/>
        <end position="116"/>
    </location>
</feature>
<reference evidence="11 12" key="1">
    <citation type="submission" date="2019-10" db="EMBL/GenBank/DDBJ databases">
        <title>Genomic and transcriptomic insights into the perfect genentic adaptation of a filamentous nitrogen-fixing cyanobacterium to rice fields.</title>
        <authorList>
            <person name="Chen Z."/>
        </authorList>
    </citation>
    <scope>NUCLEOTIDE SEQUENCE [LARGE SCALE GENOMIC DNA]</scope>
    <source>
        <strain evidence="11">CCNUC1</strain>
    </source>
</reference>
<dbReference type="InterPro" id="IPR001867">
    <property type="entry name" value="OmpR/PhoB-type_DNA-bd"/>
</dbReference>
<dbReference type="Gene3D" id="6.10.250.690">
    <property type="match status" value="1"/>
</dbReference>
<keyword evidence="4 7" id="KW-0238">DNA-binding</keyword>
<evidence type="ECO:0000313" key="11">
    <source>
        <dbReference type="EMBL" id="QFS51545.1"/>
    </source>
</evidence>
<dbReference type="SMART" id="SM00448">
    <property type="entry name" value="REC"/>
    <property type="match status" value="1"/>
</dbReference>
<evidence type="ECO:0000256" key="6">
    <source>
        <dbReference type="PROSITE-ProRule" id="PRU00169"/>
    </source>
</evidence>
<dbReference type="Proteomes" id="UP000326678">
    <property type="component" value="Chromosome Gxm2"/>
</dbReference>
<feature type="DNA-binding region" description="OmpR/PhoB-type" evidence="7">
    <location>
        <begin position="124"/>
        <end position="223"/>
    </location>
</feature>
<dbReference type="EMBL" id="CP045227">
    <property type="protein sequence ID" value="QFS49707.1"/>
    <property type="molecule type" value="Genomic_DNA"/>
</dbReference>
<keyword evidence="3" id="KW-0805">Transcription regulation</keyword>
<dbReference type="GO" id="GO:0000976">
    <property type="term" value="F:transcription cis-regulatory region binding"/>
    <property type="evidence" value="ECO:0007669"/>
    <property type="project" value="TreeGrafter"/>
</dbReference>
<evidence type="ECO:0000256" key="2">
    <source>
        <dbReference type="ARBA" id="ARBA00023012"/>
    </source>
</evidence>
<evidence type="ECO:0000313" key="10">
    <source>
        <dbReference type="EMBL" id="QFS49707.1"/>
    </source>
</evidence>
<organism evidence="11 12">
    <name type="scientific">Nostoc sphaeroides CCNUC1</name>
    <dbReference type="NCBI Taxonomy" id="2653204"/>
    <lineage>
        <taxon>Bacteria</taxon>
        <taxon>Bacillati</taxon>
        <taxon>Cyanobacteriota</taxon>
        <taxon>Cyanophyceae</taxon>
        <taxon>Nostocales</taxon>
        <taxon>Nostocaceae</taxon>
        <taxon>Nostoc</taxon>
    </lineage>
</organism>
<evidence type="ECO:0000256" key="1">
    <source>
        <dbReference type="ARBA" id="ARBA00022553"/>
    </source>
</evidence>
<evidence type="ECO:0000256" key="4">
    <source>
        <dbReference type="ARBA" id="ARBA00023125"/>
    </source>
</evidence>
<dbReference type="InterPro" id="IPR001789">
    <property type="entry name" value="Sig_transdc_resp-reg_receiver"/>
</dbReference>
<dbReference type="InterPro" id="IPR011006">
    <property type="entry name" value="CheY-like_superfamily"/>
</dbReference>
<dbReference type="Gene3D" id="3.40.50.2300">
    <property type="match status" value="1"/>
</dbReference>
<dbReference type="InterPro" id="IPR016032">
    <property type="entry name" value="Sig_transdc_resp-reg_C-effctor"/>
</dbReference>
<dbReference type="InterPro" id="IPR036388">
    <property type="entry name" value="WH-like_DNA-bd_sf"/>
</dbReference>
<sequence>MKFLLVEDDDRIAASLTEALTDNNYAIDVAGDGEEGWDFITAFTYDLILLDVMLPKLNGIELCQRLRQRGYGLPVLMLTARDSSTDKVLGLDAGADDYVLKPFDLKELLARIRALLRRGNSPLLTLLEWGGLLLDPANCTVTYKDQLLSMTPKEYQLLELFLRNNGHVLSRHQILDHLWSSIDQPGQDTVKVHIRGIRQKLKAAGAKNDFIETVYGLGYRLNQNF</sequence>
<evidence type="ECO:0000256" key="7">
    <source>
        <dbReference type="PROSITE-ProRule" id="PRU01091"/>
    </source>
</evidence>
<dbReference type="SUPFAM" id="SSF52172">
    <property type="entry name" value="CheY-like"/>
    <property type="match status" value="1"/>
</dbReference>
<dbReference type="Pfam" id="PF00486">
    <property type="entry name" value="Trans_reg_C"/>
    <property type="match status" value="1"/>
</dbReference>
<proteinExistence type="predicted"/>
<evidence type="ECO:0000313" key="12">
    <source>
        <dbReference type="Proteomes" id="UP000326678"/>
    </source>
</evidence>
<evidence type="ECO:0000259" key="9">
    <source>
        <dbReference type="PROSITE" id="PS51755"/>
    </source>
</evidence>
<dbReference type="CDD" id="cd00383">
    <property type="entry name" value="trans_reg_C"/>
    <property type="match status" value="1"/>
</dbReference>
<dbReference type="PANTHER" id="PTHR48111">
    <property type="entry name" value="REGULATOR OF RPOS"/>
    <property type="match status" value="1"/>
</dbReference>
<dbReference type="SMART" id="SM00862">
    <property type="entry name" value="Trans_reg_C"/>
    <property type="match status" value="1"/>
</dbReference>
<keyword evidence="5" id="KW-0804">Transcription</keyword>
<dbReference type="AlphaFoldDB" id="A0A5P8WFD9"/>
<dbReference type="FunFam" id="3.40.50.2300:FF:000002">
    <property type="entry name" value="DNA-binding response regulator PhoP"/>
    <property type="match status" value="1"/>
</dbReference>
<dbReference type="GO" id="GO:0005829">
    <property type="term" value="C:cytosol"/>
    <property type="evidence" value="ECO:0007669"/>
    <property type="project" value="TreeGrafter"/>
</dbReference>
<evidence type="ECO:0000256" key="3">
    <source>
        <dbReference type="ARBA" id="ARBA00023015"/>
    </source>
</evidence>
<protein>
    <submittedName>
        <fullName evidence="11">DNA-binding response regulator</fullName>
    </submittedName>
    <submittedName>
        <fullName evidence="10">Two component transcriptional regulator</fullName>
    </submittedName>
</protein>
<dbReference type="KEGG" id="nsh:GXM_07201"/>